<keyword evidence="3" id="KW-1185">Reference proteome</keyword>
<dbReference type="Gene3D" id="2.160.20.10">
    <property type="entry name" value="Single-stranded right-handed beta-helix, Pectin lyase-like"/>
    <property type="match status" value="2"/>
</dbReference>
<dbReference type="InterPro" id="IPR039448">
    <property type="entry name" value="Beta_helix"/>
</dbReference>
<name>A0A198A6W1_9BACL</name>
<dbReference type="GO" id="GO:0003779">
    <property type="term" value="F:actin binding"/>
    <property type="evidence" value="ECO:0007669"/>
    <property type="project" value="InterPro"/>
</dbReference>
<accession>A0A198A6W1</accession>
<gene>
    <name evidence="2" type="ORF">A8708_03020</name>
</gene>
<dbReference type="EMBL" id="LYPB01000073">
    <property type="protein sequence ID" value="OAS17204.1"/>
    <property type="molecule type" value="Genomic_DNA"/>
</dbReference>
<dbReference type="Pfam" id="PF13229">
    <property type="entry name" value="Beta_helix"/>
    <property type="match status" value="1"/>
</dbReference>
<dbReference type="STRING" id="1850517.A8708_03020"/>
<dbReference type="AlphaFoldDB" id="A0A198A6W1"/>
<dbReference type="SMART" id="SM00710">
    <property type="entry name" value="PbH1"/>
    <property type="match status" value="10"/>
</dbReference>
<sequence>MSQWQIYNDNTHAQETTDGLNKALIWAREAGFTVFKVPAGTYLIAKGTDGTWDSRGRINMVSDMTFWLDDRAVIQKETNGFEGYSTLQVGVGVQNVRIVGGTYRGDRETHDYSSGGTHEGGYGIVTKGAINVTIDGVKTLNFTGDGIYVAGGSGFMQDIYEPGFESGGIDDKGNSTADTNKIRTKSTWKITDPSFALTKAVIVDNGKKLPYTFDIFFYRADGSFLTSTKQQKQGKYIPIPEGSSSIRLVFSGNLQAGTYLEIWNRIQSTGVIIQNSDSSFNRRQGLSISGGKQILVQNSVFHDIGGKGGTAPMAGIDVEGGAGDNGYINENITIRNNKFYKNSRYDVIFYDGHDGVLENNHLASTGAIGLAVSEPFTGATITNNNFEGTSIYASHDVTFNGNQISDSLTHFDGPNIAIRGMTATNTNFSISSSIPFGVTASDITINLTKKTADAGLSIWKNPVHLTNVTINGAPALRSVSGGNVPGNIFDNLTVTGYNSTYGLDLPPGTYNNCSFTGPADGGKAIPSVGKPGEYIFNKCSFTGYGGIQAGNENLDLTITNSTFHTKANAPAVSVDSARKVIIDDNEIVATGITSNSTEIIKLNDYWQKDKPNDIGFAQIKNNSITSNMEAIGISTINVGTGAPAFDIANNNLKNAILKLKANDMK</sequence>
<organism evidence="2 3">
    <name type="scientific">Paenibacillus oryzisoli</name>
    <dbReference type="NCBI Taxonomy" id="1850517"/>
    <lineage>
        <taxon>Bacteria</taxon>
        <taxon>Bacillati</taxon>
        <taxon>Bacillota</taxon>
        <taxon>Bacilli</taxon>
        <taxon>Bacillales</taxon>
        <taxon>Paenibacillaceae</taxon>
        <taxon>Paenibacillus</taxon>
    </lineage>
</organism>
<dbReference type="PROSITE" id="PS00414">
    <property type="entry name" value="PROFILIN"/>
    <property type="match status" value="1"/>
</dbReference>
<comment type="caution">
    <text evidence="2">The sequence shown here is derived from an EMBL/GenBank/DDBJ whole genome shotgun (WGS) entry which is preliminary data.</text>
</comment>
<dbReference type="InterPro" id="IPR012334">
    <property type="entry name" value="Pectin_lyas_fold"/>
</dbReference>
<proteinExistence type="predicted"/>
<evidence type="ECO:0000313" key="3">
    <source>
        <dbReference type="Proteomes" id="UP000078454"/>
    </source>
</evidence>
<dbReference type="Proteomes" id="UP000078454">
    <property type="component" value="Unassembled WGS sequence"/>
</dbReference>
<dbReference type="InterPro" id="IPR027310">
    <property type="entry name" value="Profilin_CS"/>
</dbReference>
<dbReference type="InterPro" id="IPR011050">
    <property type="entry name" value="Pectin_lyase_fold/virulence"/>
</dbReference>
<dbReference type="SUPFAM" id="SSF51126">
    <property type="entry name" value="Pectin lyase-like"/>
    <property type="match status" value="1"/>
</dbReference>
<feature type="domain" description="Right handed beta helix" evidence="1">
    <location>
        <begin position="268"/>
        <end position="406"/>
    </location>
</feature>
<protein>
    <recommendedName>
        <fullName evidence="1">Right handed beta helix domain-containing protein</fullName>
    </recommendedName>
</protein>
<reference evidence="2 3" key="1">
    <citation type="submission" date="2016-05" db="EMBL/GenBank/DDBJ databases">
        <title>Paenibacillus sp. 1ZS3-15 nov., isolated from the rhizosphere soil.</title>
        <authorList>
            <person name="Zhang X.X."/>
            <person name="Zhang J."/>
        </authorList>
    </citation>
    <scope>NUCLEOTIDE SEQUENCE [LARGE SCALE GENOMIC DNA]</scope>
    <source>
        <strain evidence="2 3">1ZS3-15</strain>
    </source>
</reference>
<evidence type="ECO:0000259" key="1">
    <source>
        <dbReference type="Pfam" id="PF13229"/>
    </source>
</evidence>
<dbReference type="InterPro" id="IPR006626">
    <property type="entry name" value="PbH1"/>
</dbReference>
<evidence type="ECO:0000313" key="2">
    <source>
        <dbReference type="EMBL" id="OAS17204.1"/>
    </source>
</evidence>